<evidence type="ECO:0000313" key="2">
    <source>
        <dbReference type="Proteomes" id="UP000249782"/>
    </source>
</evidence>
<reference evidence="1 2" key="1">
    <citation type="submission" date="2018-06" db="EMBL/GenBank/DDBJ databases">
        <title>Draft genome sequence of hyperthermophilic methanogen Methanothermobacter tenebrarum sp. MCM-B 1447.</title>
        <authorList>
            <person name="Pore S.D."/>
            <person name="Dagar S."/>
            <person name="Dhakephalkar P.K."/>
        </authorList>
    </citation>
    <scope>NUCLEOTIDE SEQUENCE [LARGE SCALE GENOMIC DNA]</scope>
    <source>
        <strain evidence="1 2">MCM B 1447</strain>
    </source>
</reference>
<dbReference type="Proteomes" id="UP000249782">
    <property type="component" value="Unassembled WGS sequence"/>
</dbReference>
<keyword evidence="2" id="KW-1185">Reference proteome</keyword>
<dbReference type="EMBL" id="QLOE01000001">
    <property type="protein sequence ID" value="RAO79927.1"/>
    <property type="molecule type" value="Genomic_DNA"/>
</dbReference>
<comment type="caution">
    <text evidence="1">The sequence shown here is derived from an EMBL/GenBank/DDBJ whole genome shotgun (WGS) entry which is preliminary data.</text>
</comment>
<name>A0A328PB01_9EURY</name>
<gene>
    <name evidence="1" type="ORF">DPC56_01230</name>
</gene>
<organism evidence="1 2">
    <name type="scientific">Methanothermobacter tenebrarum</name>
    <dbReference type="NCBI Taxonomy" id="680118"/>
    <lineage>
        <taxon>Archaea</taxon>
        <taxon>Methanobacteriati</taxon>
        <taxon>Methanobacteriota</taxon>
        <taxon>Methanomada group</taxon>
        <taxon>Methanobacteria</taxon>
        <taxon>Methanobacteriales</taxon>
        <taxon>Methanobacteriaceae</taxon>
        <taxon>Methanothermobacter</taxon>
    </lineage>
</organism>
<dbReference type="AlphaFoldDB" id="A0A328PB01"/>
<sequence length="87" mass="10166">MENHPNISKKLSRKGREVTVLSTGNNLKETYDNFKLIRIKNKLSISNTPLNMFLPLKRLLNVYRATITVLEQKLYTFKGWKSLLSQK</sequence>
<protein>
    <submittedName>
        <fullName evidence="1">Uncharacterized protein</fullName>
    </submittedName>
</protein>
<proteinExistence type="predicted"/>
<accession>A0A328PB01</accession>
<evidence type="ECO:0000313" key="1">
    <source>
        <dbReference type="EMBL" id="RAO79927.1"/>
    </source>
</evidence>